<evidence type="ECO:0000256" key="1">
    <source>
        <dbReference type="ARBA" id="ARBA00022729"/>
    </source>
</evidence>
<evidence type="ECO:0000313" key="5">
    <source>
        <dbReference type="EMBL" id="MCB4806644.1"/>
    </source>
</evidence>
<gene>
    <name evidence="5" type="ORF">LG651_00160</name>
</gene>
<dbReference type="Proteomes" id="UP001139286">
    <property type="component" value="Unassembled WGS sequence"/>
</dbReference>
<evidence type="ECO:0000256" key="2">
    <source>
        <dbReference type="SAM" id="SignalP"/>
    </source>
</evidence>
<proteinExistence type="predicted"/>
<feature type="domain" description="Cleaved adhesin" evidence="3">
    <location>
        <begin position="32"/>
        <end position="181"/>
    </location>
</feature>
<keyword evidence="1 2" id="KW-0732">Signal</keyword>
<protein>
    <submittedName>
        <fullName evidence="5">T9SS type A sorting domain-containing protein</fullName>
    </submittedName>
</protein>
<dbReference type="Pfam" id="PF07675">
    <property type="entry name" value="Cleaved_Adhesin"/>
    <property type="match status" value="1"/>
</dbReference>
<dbReference type="RefSeq" id="WP_226694143.1">
    <property type="nucleotide sequence ID" value="NZ_JAJAPX010000001.1"/>
</dbReference>
<dbReference type="Gene3D" id="2.60.120.200">
    <property type="match status" value="1"/>
</dbReference>
<dbReference type="NCBIfam" id="TIGR04183">
    <property type="entry name" value="Por_Secre_tail"/>
    <property type="match status" value="1"/>
</dbReference>
<reference evidence="5" key="1">
    <citation type="submission" date="2021-10" db="EMBL/GenBank/DDBJ databases">
        <title>Tamlana sargassums sp. nov., and Tamlana laminarinivorans sp. nov., two new bacteria isolated from the brown alga.</title>
        <authorList>
            <person name="Li J."/>
        </authorList>
    </citation>
    <scope>NUCLEOTIDE SEQUENCE</scope>
    <source>
        <strain evidence="5">62-3</strain>
    </source>
</reference>
<comment type="caution">
    <text evidence="5">The sequence shown here is derived from an EMBL/GenBank/DDBJ whole genome shotgun (WGS) entry which is preliminary data.</text>
</comment>
<feature type="domain" description="Secretion system C-terminal sorting" evidence="4">
    <location>
        <begin position="200"/>
        <end position="269"/>
    </location>
</feature>
<dbReference type="InterPro" id="IPR026444">
    <property type="entry name" value="Secre_tail"/>
</dbReference>
<dbReference type="Pfam" id="PF18962">
    <property type="entry name" value="Por_Secre_tail"/>
    <property type="match status" value="1"/>
</dbReference>
<evidence type="ECO:0000259" key="3">
    <source>
        <dbReference type="Pfam" id="PF07675"/>
    </source>
</evidence>
<dbReference type="InterPro" id="IPR011628">
    <property type="entry name" value="Cleaved_adhesin"/>
</dbReference>
<evidence type="ECO:0000259" key="4">
    <source>
        <dbReference type="Pfam" id="PF18962"/>
    </source>
</evidence>
<evidence type="ECO:0000313" key="6">
    <source>
        <dbReference type="Proteomes" id="UP001139286"/>
    </source>
</evidence>
<sequence>MKKITFFYLFFSCAILVNAQTALWSSNSDDLTGWSIFDGDADGFNWGAYSSGLEIYGFTGTCFLSQSYDWTNGVALTPQNYLYSPTITIPSDAAVITFKMKAGSPEPTYYAEQYAVLVYDVEDTETDATPIFVDTLTEGGENTAKTISAEIPASFASKNIQFVVLHFDTTDEYALIVDDFEITYSTSLSVSENTLSIARIFPNPVHDVVTIDTNETIETASVYSPTGKSIIEIQPNAITNNKIDLSNLESGLYFMTVKSLTKSATVKIIKN</sequence>
<name>A0A9X1L5J1_9FLAO</name>
<keyword evidence="6" id="KW-1185">Reference proteome</keyword>
<organism evidence="5 6">
    <name type="scientific">Neotamlana sargassicola</name>
    <dbReference type="NCBI Taxonomy" id="2883125"/>
    <lineage>
        <taxon>Bacteria</taxon>
        <taxon>Pseudomonadati</taxon>
        <taxon>Bacteroidota</taxon>
        <taxon>Flavobacteriia</taxon>
        <taxon>Flavobacteriales</taxon>
        <taxon>Flavobacteriaceae</taxon>
        <taxon>Neotamlana</taxon>
    </lineage>
</organism>
<dbReference type="EMBL" id="JAJAPX010000001">
    <property type="protein sequence ID" value="MCB4806644.1"/>
    <property type="molecule type" value="Genomic_DNA"/>
</dbReference>
<feature type="signal peptide" evidence="2">
    <location>
        <begin position="1"/>
        <end position="19"/>
    </location>
</feature>
<dbReference type="AlphaFoldDB" id="A0A9X1L5J1"/>
<accession>A0A9X1L5J1</accession>
<feature type="chain" id="PRO_5040735971" evidence="2">
    <location>
        <begin position="20"/>
        <end position="271"/>
    </location>
</feature>